<dbReference type="AlphaFoldDB" id="A0A0N4YAA5"/>
<reference evidence="3" key="1">
    <citation type="submission" date="2017-02" db="UniProtKB">
        <authorList>
            <consortium name="WormBaseParasite"/>
        </authorList>
    </citation>
    <scope>IDENTIFICATION</scope>
</reference>
<sequence>MGKKSELFKNLQEPMRQEVGALSKLMASCIDETGQEVPECGDALVEVSQATYALAKAIVEVADGSEKDTIKSACDKFIKDLYTEDLNKSLFELTQELGTAVVKAF</sequence>
<organism evidence="3">
    <name type="scientific">Nippostrongylus brasiliensis</name>
    <name type="common">Rat hookworm</name>
    <dbReference type="NCBI Taxonomy" id="27835"/>
    <lineage>
        <taxon>Eukaryota</taxon>
        <taxon>Metazoa</taxon>
        <taxon>Ecdysozoa</taxon>
        <taxon>Nematoda</taxon>
        <taxon>Chromadorea</taxon>
        <taxon>Rhabditida</taxon>
        <taxon>Rhabditina</taxon>
        <taxon>Rhabditomorpha</taxon>
        <taxon>Strongyloidea</taxon>
        <taxon>Heligmosomidae</taxon>
        <taxon>Nippostrongylus</taxon>
    </lineage>
</organism>
<keyword evidence="2" id="KW-1185">Reference proteome</keyword>
<dbReference type="WBParaSite" id="NBR_0001331001-mRNA-1">
    <property type="protein sequence ID" value="NBR_0001331001-mRNA-1"/>
    <property type="gene ID" value="NBR_0001331001"/>
</dbReference>
<protein>
    <submittedName>
        <fullName evidence="3">BAR domain-containing protein</fullName>
    </submittedName>
</protein>
<proteinExistence type="predicted"/>
<accession>A0A0N4YAA5</accession>
<dbReference type="EMBL" id="UYSL01021003">
    <property type="protein sequence ID" value="VDL76902.1"/>
    <property type="molecule type" value="Genomic_DNA"/>
</dbReference>
<dbReference type="Proteomes" id="UP000271162">
    <property type="component" value="Unassembled WGS sequence"/>
</dbReference>
<gene>
    <name evidence="1" type="ORF">NBR_LOCUS13313</name>
</gene>
<evidence type="ECO:0000313" key="1">
    <source>
        <dbReference type="EMBL" id="VDL76902.1"/>
    </source>
</evidence>
<name>A0A0N4YAA5_NIPBR</name>
<evidence type="ECO:0000313" key="3">
    <source>
        <dbReference type="WBParaSite" id="NBR_0001331001-mRNA-1"/>
    </source>
</evidence>
<reference evidence="1 2" key="2">
    <citation type="submission" date="2018-11" db="EMBL/GenBank/DDBJ databases">
        <authorList>
            <consortium name="Pathogen Informatics"/>
        </authorList>
    </citation>
    <scope>NUCLEOTIDE SEQUENCE [LARGE SCALE GENOMIC DNA]</scope>
</reference>
<evidence type="ECO:0000313" key="2">
    <source>
        <dbReference type="Proteomes" id="UP000271162"/>
    </source>
</evidence>